<dbReference type="Proteomes" id="UP000009058">
    <property type="component" value="Chromosome 1"/>
</dbReference>
<dbReference type="Pfam" id="PF13374">
    <property type="entry name" value="TPR_10"/>
    <property type="match status" value="2"/>
</dbReference>
<dbReference type="Gene3D" id="3.40.50.300">
    <property type="entry name" value="P-loop containing nucleotide triphosphate hydrolases"/>
    <property type="match status" value="1"/>
</dbReference>
<dbReference type="AlphaFoldDB" id="G4MN92"/>
<evidence type="ECO:0000313" key="3">
    <source>
        <dbReference type="Proteomes" id="UP000009058"/>
    </source>
</evidence>
<gene>
    <name evidence="2" type="ORF">MGG_02065</name>
</gene>
<reference evidence="2 3" key="1">
    <citation type="journal article" date="2005" name="Nature">
        <title>The genome sequence of the rice blast fungus Magnaporthe grisea.</title>
        <authorList>
            <person name="Dean R.A."/>
            <person name="Talbot N.J."/>
            <person name="Ebbole D.J."/>
            <person name="Farman M.L."/>
            <person name="Mitchell T.K."/>
            <person name="Orbach M.J."/>
            <person name="Thon M."/>
            <person name="Kulkarni R."/>
            <person name="Xu J.R."/>
            <person name="Pan H."/>
            <person name="Read N.D."/>
            <person name="Lee Y.H."/>
            <person name="Carbone I."/>
            <person name="Brown D."/>
            <person name="Oh Y.Y."/>
            <person name="Donofrio N."/>
            <person name="Jeong J.S."/>
            <person name="Soanes D.M."/>
            <person name="Djonovic S."/>
            <person name="Kolomiets E."/>
            <person name="Rehmeyer C."/>
            <person name="Li W."/>
            <person name="Harding M."/>
            <person name="Kim S."/>
            <person name="Lebrun M.H."/>
            <person name="Bohnert H."/>
            <person name="Coughlan S."/>
            <person name="Butler J."/>
            <person name="Calvo S."/>
            <person name="Ma L.J."/>
            <person name="Nicol R."/>
            <person name="Purcell S."/>
            <person name="Nusbaum C."/>
            <person name="Galagan J.E."/>
            <person name="Birren B.W."/>
        </authorList>
    </citation>
    <scope>NUCLEOTIDE SEQUENCE [LARGE SCALE GENOMIC DNA]</scope>
    <source>
        <strain evidence="3">70-15 / ATCC MYA-4617 / FGSC 8958</strain>
    </source>
</reference>
<dbReference type="GO" id="GO:0043531">
    <property type="term" value="F:ADP binding"/>
    <property type="evidence" value="ECO:0007669"/>
    <property type="project" value="InterPro"/>
</dbReference>
<sequence>MPPKKRQSTDYHVAWIAPVSDLELLPSRLMLDEEHDAPDYDTAYDDNVYTCGALAGHNVVIATCAPGMTGNVNAGRVTGSMFKTFSSIRMAVLVGIGIGGGVPRAQPSDDPTENVHLGDVVVGWPGDGGPACIYYDSGRWHTDGEFEVLGTINRPDQVLLNALGKLVSDHEMDRSTFDVHRKRLLQSKHNRKFTFPGLQRDQLFNASYQHAGIPKNKCASCDSSQLVQRPERTEEEATGFIFHRGRIATGNAVVKDGERRDQIRDQCNGALCIEMEAAGVDAGRPCLVIRGISDYADSHKGDVWRSYAAGNAAVFARELLSKIPPSSVRNLAIEVHFSVPFSRNEHFVGREEILGRLLKRLPPTAHPNACQRTVIHGLGGIGKTQVAIEAAYRVRDAYPECSVFWVPAVNMTMFDNGYRRVGRALEIQGIEDDDADVKTLVKAALSRNDAKPWLFIIDNVDDLQLLTDGRLTSHLPFSRKGSILFTTRNRQVTAHLQSREGVFDLVQLNDDESRQLLHQGLQTSQIGDEKSTNKLLEYLVSSNRNMIAMLSRDFGEQDRYEKTANAIATTWLISFEQITRDAPLAASYLRNIAYFAEKDIPISLLPDGREDWDKVEAGDQGEQVTEVVCQVSERFPWPTHENRDVWTSYLPHAQTVLEFRGYCMEKETLGLLQHNIAEVYNFLGQYEEAEQMHRKTLELREKVLGPENPSTFESMNNLALVLNNQGKYEEAEQMHRKTLELREKVLGPENPSTFNSMNNLASVLDRQGKYEEAEQMHRKTLALREKVLGPENPSTLTSINNLVWVLNRQGKYEEAEDIYRRIQELNVSG</sequence>
<name>G4MN92_PYRO7</name>
<dbReference type="SUPFAM" id="SSF48452">
    <property type="entry name" value="TPR-like"/>
    <property type="match status" value="1"/>
</dbReference>
<reference key="2">
    <citation type="submission" date="2011-05" db="EMBL/GenBank/DDBJ databases">
        <title>The Genome Sequence of Magnaporthe oryzae 70-15.</title>
        <authorList>
            <consortium name="The Broad Institute Genome Sequencing Platform"/>
            <person name="Ma L.-J."/>
            <person name="Dead R."/>
            <person name="Young S.K."/>
            <person name="Zeng Q."/>
            <person name="Gargeya S."/>
            <person name="Fitzgerald M."/>
            <person name="Haas B."/>
            <person name="Abouelleil A."/>
            <person name="Alvarado L."/>
            <person name="Arachchi H.M."/>
            <person name="Berlin A."/>
            <person name="Brown A."/>
            <person name="Chapman S.B."/>
            <person name="Chen Z."/>
            <person name="Dunbar C."/>
            <person name="Freedman E."/>
            <person name="Gearin G."/>
            <person name="Gellesch M."/>
            <person name="Goldberg J."/>
            <person name="Griggs A."/>
            <person name="Gujja S."/>
            <person name="Heiman D."/>
            <person name="Howarth C."/>
            <person name="Larson L."/>
            <person name="Lui A."/>
            <person name="MacDonald P.J.P."/>
            <person name="Mehta T."/>
            <person name="Montmayeur A."/>
            <person name="Murphy C."/>
            <person name="Neiman D."/>
            <person name="Pearson M."/>
            <person name="Priest M."/>
            <person name="Roberts A."/>
            <person name="Saif S."/>
            <person name="Shea T."/>
            <person name="Shenoy N."/>
            <person name="Sisk P."/>
            <person name="Stolte C."/>
            <person name="Sykes S."/>
            <person name="Yandava C."/>
            <person name="Wortman J."/>
            <person name="Nusbaum C."/>
            <person name="Birren B."/>
        </authorList>
    </citation>
    <scope>NUCLEOTIDE SEQUENCE</scope>
    <source>
        <strain>70-15</strain>
    </source>
</reference>
<dbReference type="GeneID" id="2681220"/>
<keyword evidence="3" id="KW-1185">Reference proteome</keyword>
<dbReference type="InterPro" id="IPR019734">
    <property type="entry name" value="TPR_rpt"/>
</dbReference>
<dbReference type="InterPro" id="IPR002182">
    <property type="entry name" value="NB-ARC"/>
</dbReference>
<protein>
    <submittedName>
        <fullName evidence="2">Kinesin light chain, variant</fullName>
    </submittedName>
</protein>
<dbReference type="VEuPathDB" id="FungiDB:MGG_02065"/>
<dbReference type="OrthoDB" id="626167at2759"/>
<dbReference type="InterPro" id="IPR035994">
    <property type="entry name" value="Nucleoside_phosphorylase_sf"/>
</dbReference>
<dbReference type="EMBL" id="CM001231">
    <property type="protein sequence ID" value="EHA56215.1"/>
    <property type="molecule type" value="Genomic_DNA"/>
</dbReference>
<feature type="domain" description="NB-ARC" evidence="1">
    <location>
        <begin position="372"/>
        <end position="519"/>
    </location>
</feature>
<dbReference type="InterPro" id="IPR053137">
    <property type="entry name" value="NLR-like"/>
</dbReference>
<dbReference type="KEGG" id="mgr:MGG_02065"/>
<proteinExistence type="predicted"/>
<dbReference type="Pfam" id="PF00931">
    <property type="entry name" value="NB-ARC"/>
    <property type="match status" value="1"/>
</dbReference>
<dbReference type="SUPFAM" id="SSF53167">
    <property type="entry name" value="Purine and uridine phosphorylases"/>
    <property type="match status" value="1"/>
</dbReference>
<dbReference type="GO" id="GO:0003824">
    <property type="term" value="F:catalytic activity"/>
    <property type="evidence" value="ECO:0007669"/>
    <property type="project" value="InterPro"/>
</dbReference>
<dbReference type="GO" id="GO:0009116">
    <property type="term" value="P:nucleoside metabolic process"/>
    <property type="evidence" value="ECO:0007669"/>
    <property type="project" value="InterPro"/>
</dbReference>
<evidence type="ECO:0000259" key="1">
    <source>
        <dbReference type="Pfam" id="PF00931"/>
    </source>
</evidence>
<dbReference type="Gene3D" id="3.40.50.1580">
    <property type="entry name" value="Nucleoside phosphorylase domain"/>
    <property type="match status" value="1"/>
</dbReference>
<dbReference type="InterPro" id="IPR027417">
    <property type="entry name" value="P-loop_NTPase"/>
</dbReference>
<dbReference type="InterPro" id="IPR011990">
    <property type="entry name" value="TPR-like_helical_dom_sf"/>
</dbReference>
<dbReference type="Pfam" id="PF13424">
    <property type="entry name" value="TPR_12"/>
    <property type="match status" value="1"/>
</dbReference>
<evidence type="ECO:0000313" key="2">
    <source>
        <dbReference type="EMBL" id="EHA56215.1"/>
    </source>
</evidence>
<dbReference type="RefSeq" id="XP_003708827.1">
    <property type="nucleotide sequence ID" value="XM_003708779.1"/>
</dbReference>
<dbReference type="SUPFAM" id="SSF52540">
    <property type="entry name" value="P-loop containing nucleoside triphosphate hydrolases"/>
    <property type="match status" value="1"/>
</dbReference>
<dbReference type="SMART" id="SM00028">
    <property type="entry name" value="TPR"/>
    <property type="match status" value="4"/>
</dbReference>
<accession>G4MN92</accession>
<dbReference type="PANTHER" id="PTHR46082">
    <property type="entry name" value="ATP/GTP-BINDING PROTEIN-RELATED"/>
    <property type="match status" value="1"/>
</dbReference>
<dbReference type="PANTHER" id="PTHR46082:SF6">
    <property type="entry name" value="AAA+ ATPASE DOMAIN-CONTAINING PROTEIN-RELATED"/>
    <property type="match status" value="1"/>
</dbReference>
<dbReference type="Gene3D" id="1.25.40.10">
    <property type="entry name" value="Tetratricopeptide repeat domain"/>
    <property type="match status" value="1"/>
</dbReference>
<organism evidence="2 3">
    <name type="scientific">Pyricularia oryzae (strain 70-15 / ATCC MYA-4617 / FGSC 8958)</name>
    <name type="common">Rice blast fungus</name>
    <name type="synonym">Magnaporthe oryzae</name>
    <dbReference type="NCBI Taxonomy" id="242507"/>
    <lineage>
        <taxon>Eukaryota</taxon>
        <taxon>Fungi</taxon>
        <taxon>Dikarya</taxon>
        <taxon>Ascomycota</taxon>
        <taxon>Pezizomycotina</taxon>
        <taxon>Sordariomycetes</taxon>
        <taxon>Sordariomycetidae</taxon>
        <taxon>Magnaporthales</taxon>
        <taxon>Pyriculariaceae</taxon>
        <taxon>Pyricularia</taxon>
    </lineage>
</organism>